<sequence length="721" mass="78483">MRLLKGLLLATALGVGQSGAAQQIGTNATPTQNGAYTLSVKSQLVVETVVVKDKKGNFINGLTAKDFTVTEDGTPQTIRFCDHQELPLTADPLPITPADEEQITLYKRLTHTQIAPEDPGRTQYKNHRLLALYFDMTAMPPQDQVRALAAAEKFVRTQMTPADLISILRYGGGSVDVLQDFTADRNRLLSILQTLVIGEGQGSADSIDDASSADTGAAFGQDDSEFNIFNTDRQLSALQTAAKMLGQMSEKKSLIYFASGLRLNGVDNQAQLHATIDAAIRAGVSFWPIDARGLVAQAPLGDATQGSPGNQGMYSGAAAQAVTDKFQRSQDTMFALAADTGGKALFDNNDLTKGVVQAQRAISDYYIVGYYTTNTAQNGRFRKVKITVDSALEANLEYRQGYYANKEFSHFTPTDKERQLEDALMLGDPITDLTIAMEINYFQLNRAEYFVPIVVKIPGGELALAKRFGAEHTLIDFVCEIKDEVGGVTVTNVRDNVNIKLSDSTAAELARRPIEYDAGFTLTPGRYSVKFLARDDETGRIGTYQTTFIIPNLNKETKRVPISSVVLSNQRVDMKDALYNATKGKEAAKNDAANPLVKDGLKLIPSVTRVFSTDRELYVYLQAYEGNPTSSTIATAANPAPAKPVAPLIAFVSFYRDQKKAFETGPIAVTPQPGSRLGVTPIGFNIRLGELALGRYECQVNVLDPTGQKVAFWQGSIMLIR</sequence>
<organism evidence="2 3">
    <name type="scientific">Edaphobacter aggregans</name>
    <dbReference type="NCBI Taxonomy" id="570835"/>
    <lineage>
        <taxon>Bacteria</taxon>
        <taxon>Pseudomonadati</taxon>
        <taxon>Acidobacteriota</taxon>
        <taxon>Terriglobia</taxon>
        <taxon>Terriglobales</taxon>
        <taxon>Acidobacteriaceae</taxon>
        <taxon>Edaphobacter</taxon>
    </lineage>
</organism>
<gene>
    <name evidence="2" type="ORF">EDE15_1113</name>
</gene>
<dbReference type="EMBL" id="RSDW01000001">
    <property type="protein sequence ID" value="RSL15622.1"/>
    <property type="molecule type" value="Genomic_DNA"/>
</dbReference>
<reference evidence="2 3" key="1">
    <citation type="submission" date="2018-12" db="EMBL/GenBank/DDBJ databases">
        <title>Sequencing of bacterial isolates from soil warming experiment in Harvard Forest, Massachusetts, USA.</title>
        <authorList>
            <person name="Deangelis K."/>
        </authorList>
    </citation>
    <scope>NUCLEOTIDE SEQUENCE [LARGE SCALE GENOMIC DNA]</scope>
    <source>
        <strain evidence="2 3">EB153</strain>
    </source>
</reference>
<dbReference type="InterPro" id="IPR017802">
    <property type="entry name" value="VWFA-rel_acidobac-type"/>
</dbReference>
<name>A0A3R9NVJ3_9BACT</name>
<dbReference type="NCBIfam" id="TIGR03436">
    <property type="entry name" value="acidobact_VWFA"/>
    <property type="match status" value="1"/>
</dbReference>
<comment type="caution">
    <text evidence="2">The sequence shown here is derived from an EMBL/GenBank/DDBJ whole genome shotgun (WGS) entry which is preliminary data.</text>
</comment>
<dbReference type="Proteomes" id="UP000269669">
    <property type="component" value="Unassembled WGS sequence"/>
</dbReference>
<evidence type="ECO:0000313" key="2">
    <source>
        <dbReference type="EMBL" id="RSL15622.1"/>
    </source>
</evidence>
<dbReference type="AlphaFoldDB" id="A0A3R9NVJ3"/>
<accession>A0A3R9NVJ3</accession>
<keyword evidence="3" id="KW-1185">Reference proteome</keyword>
<evidence type="ECO:0000256" key="1">
    <source>
        <dbReference type="SAM" id="SignalP"/>
    </source>
</evidence>
<dbReference type="OrthoDB" id="127238at2"/>
<keyword evidence="1" id="KW-0732">Signal</keyword>
<feature type="signal peptide" evidence="1">
    <location>
        <begin position="1"/>
        <end position="20"/>
    </location>
</feature>
<feature type="chain" id="PRO_5018755821" evidence="1">
    <location>
        <begin position="21"/>
        <end position="721"/>
    </location>
</feature>
<dbReference type="RefSeq" id="WP_125484341.1">
    <property type="nucleotide sequence ID" value="NZ_RSDW01000001.1"/>
</dbReference>
<protein>
    <submittedName>
        <fullName evidence="2">VWFA-related protein</fullName>
    </submittedName>
</protein>
<evidence type="ECO:0000313" key="3">
    <source>
        <dbReference type="Proteomes" id="UP000269669"/>
    </source>
</evidence>
<proteinExistence type="predicted"/>